<dbReference type="AlphaFoldDB" id="A0AAQ3TXE2"/>
<feature type="compositionally biased region" description="Low complexity" evidence="1">
    <location>
        <begin position="359"/>
        <end position="369"/>
    </location>
</feature>
<dbReference type="EMBL" id="CP144750">
    <property type="protein sequence ID" value="WVZ80484.1"/>
    <property type="molecule type" value="Genomic_DNA"/>
</dbReference>
<keyword evidence="3" id="KW-1185">Reference proteome</keyword>
<accession>A0AAQ3TXE2</accession>
<evidence type="ECO:0000313" key="2">
    <source>
        <dbReference type="EMBL" id="WVZ80484.1"/>
    </source>
</evidence>
<gene>
    <name evidence="2" type="ORF">U9M48_027954</name>
</gene>
<sequence>MELAAADRSTGIKAGYARWNRDRVIAWAFMPRHRSSSPTRRSHGESSGGLGGERDGGGLVIHRVTKEISSSGNFPTLTRTNYYDWVALMHVMRQARGLWPPVMLGTDDVTEDRMALEVLSKAVPAEMMGTIASKPSAKAAWEAIKVMNVGVERVRKAKAGMLRWEFDSLKFRDRETVDDFGIRIGRIVTQLTVLGDAIKEEQVVHKFLQALPPRFEQIASSIKTLLDLSDVSVEELIAVAVAARVAVARAAAVRNAGRSRHRQAARGAMGAAAAVGAAAAADPAPMAGTSPAMSAGTAARKGTGPASAARRKGMRRPTQPRRRRGRRTRPCWWPRRRSISDLPLLPQRRRVGSRRRSTSTKASSSSSSATRRRGTARNGSWIREPRIT</sequence>
<name>A0AAQ3TXE2_PASNO</name>
<dbReference type="PANTHER" id="PTHR35317:SF38">
    <property type="entry name" value="RNA-DIRECTED DNA POLYMERASE"/>
    <property type="match status" value="1"/>
</dbReference>
<reference evidence="2 3" key="1">
    <citation type="submission" date="2024-02" db="EMBL/GenBank/DDBJ databases">
        <title>High-quality chromosome-scale genome assembly of Pensacola bahiagrass (Paspalum notatum Flugge var. saurae).</title>
        <authorList>
            <person name="Vega J.M."/>
            <person name="Podio M."/>
            <person name="Orjuela J."/>
            <person name="Siena L.A."/>
            <person name="Pessino S.C."/>
            <person name="Combes M.C."/>
            <person name="Mariac C."/>
            <person name="Albertini E."/>
            <person name="Pupilli F."/>
            <person name="Ortiz J.P.A."/>
            <person name="Leblanc O."/>
        </authorList>
    </citation>
    <scope>NUCLEOTIDE SEQUENCE [LARGE SCALE GENOMIC DNA]</scope>
    <source>
        <strain evidence="2">R1</strain>
        <tissue evidence="2">Leaf</tissue>
    </source>
</reference>
<feature type="compositionally biased region" description="Basic residues" evidence="1">
    <location>
        <begin position="309"/>
        <end position="337"/>
    </location>
</feature>
<evidence type="ECO:0000313" key="3">
    <source>
        <dbReference type="Proteomes" id="UP001341281"/>
    </source>
</evidence>
<organism evidence="2 3">
    <name type="scientific">Paspalum notatum var. saurae</name>
    <dbReference type="NCBI Taxonomy" id="547442"/>
    <lineage>
        <taxon>Eukaryota</taxon>
        <taxon>Viridiplantae</taxon>
        <taxon>Streptophyta</taxon>
        <taxon>Embryophyta</taxon>
        <taxon>Tracheophyta</taxon>
        <taxon>Spermatophyta</taxon>
        <taxon>Magnoliopsida</taxon>
        <taxon>Liliopsida</taxon>
        <taxon>Poales</taxon>
        <taxon>Poaceae</taxon>
        <taxon>PACMAD clade</taxon>
        <taxon>Panicoideae</taxon>
        <taxon>Andropogonodae</taxon>
        <taxon>Paspaleae</taxon>
        <taxon>Paspalinae</taxon>
        <taxon>Paspalum</taxon>
    </lineage>
</organism>
<dbReference type="Proteomes" id="UP001341281">
    <property type="component" value="Chromosome 06"/>
</dbReference>
<protein>
    <submittedName>
        <fullName evidence="2">Uncharacterized protein</fullName>
    </submittedName>
</protein>
<feature type="region of interest" description="Disordered" evidence="1">
    <location>
        <begin position="34"/>
        <end position="56"/>
    </location>
</feature>
<feature type="compositionally biased region" description="Basic residues" evidence="1">
    <location>
        <begin position="347"/>
        <end position="358"/>
    </location>
</feature>
<dbReference type="PANTHER" id="PTHR35317">
    <property type="entry name" value="OS04G0629600 PROTEIN"/>
    <property type="match status" value="1"/>
</dbReference>
<dbReference type="Pfam" id="PF14223">
    <property type="entry name" value="Retrotran_gag_2"/>
    <property type="match status" value="1"/>
</dbReference>
<feature type="region of interest" description="Disordered" evidence="1">
    <location>
        <begin position="283"/>
        <end position="388"/>
    </location>
</feature>
<evidence type="ECO:0000256" key="1">
    <source>
        <dbReference type="SAM" id="MobiDB-lite"/>
    </source>
</evidence>
<proteinExistence type="predicted"/>